<reference evidence="2 3" key="1">
    <citation type="submission" date="2015-04" db="EMBL/GenBank/DDBJ databases">
        <title>Complete genome sequence of Schizopora paradoxa KUC8140, a cosmopolitan wood degrader in East Asia.</title>
        <authorList>
            <consortium name="DOE Joint Genome Institute"/>
            <person name="Min B."/>
            <person name="Park H."/>
            <person name="Jang Y."/>
            <person name="Kim J.-J."/>
            <person name="Kim K.H."/>
            <person name="Pangilinan J."/>
            <person name="Lipzen A."/>
            <person name="Riley R."/>
            <person name="Grigoriev I.V."/>
            <person name="Spatafora J.W."/>
            <person name="Choi I.-G."/>
        </authorList>
    </citation>
    <scope>NUCLEOTIDE SEQUENCE [LARGE SCALE GENOMIC DNA]</scope>
    <source>
        <strain evidence="2 3">KUC8140</strain>
    </source>
</reference>
<gene>
    <name evidence="2" type="ORF">SCHPADRAFT_945652</name>
</gene>
<feature type="compositionally biased region" description="Basic and acidic residues" evidence="1">
    <location>
        <begin position="142"/>
        <end position="155"/>
    </location>
</feature>
<feature type="compositionally biased region" description="Basic residues" evidence="1">
    <location>
        <begin position="107"/>
        <end position="116"/>
    </location>
</feature>
<feature type="region of interest" description="Disordered" evidence="1">
    <location>
        <begin position="97"/>
        <end position="227"/>
    </location>
</feature>
<feature type="region of interest" description="Disordered" evidence="1">
    <location>
        <begin position="31"/>
        <end position="63"/>
    </location>
</feature>
<name>A0A0H2R5B9_9AGAM</name>
<feature type="compositionally biased region" description="Low complexity" evidence="1">
    <location>
        <begin position="32"/>
        <end position="43"/>
    </location>
</feature>
<accession>A0A0H2R5B9</accession>
<feature type="compositionally biased region" description="Low complexity" evidence="1">
    <location>
        <begin position="197"/>
        <end position="216"/>
    </location>
</feature>
<evidence type="ECO:0000313" key="2">
    <source>
        <dbReference type="EMBL" id="KLO06975.1"/>
    </source>
</evidence>
<dbReference type="AlphaFoldDB" id="A0A0H2R5B9"/>
<dbReference type="Proteomes" id="UP000053477">
    <property type="component" value="Unassembled WGS sequence"/>
</dbReference>
<dbReference type="EMBL" id="KQ086168">
    <property type="protein sequence ID" value="KLO06975.1"/>
    <property type="molecule type" value="Genomic_DNA"/>
</dbReference>
<feature type="compositionally biased region" description="Polar residues" evidence="1">
    <location>
        <begin position="218"/>
        <end position="227"/>
    </location>
</feature>
<proteinExistence type="predicted"/>
<protein>
    <submittedName>
        <fullName evidence="2">Uncharacterized protein</fullName>
    </submittedName>
</protein>
<dbReference type="InParanoid" id="A0A0H2R5B9"/>
<sequence length="227" mass="24241">MLRVLVAMNCFGNDSTAAFRVYNGGDLKKWTSSSNNIQQAQSNLPSDISSHTKHNSNSNSSIASAHYSSSISSTMSSSSSKDYSAALGSLMSTYGTSGAIPTPIHHSTSKSRRSSRKQRDEVSKFMTPPTPSTQSTTSLLHSDNRRSSAKSDDALGHLQSQYGLGTFGMGMPAPMMPSQSTSKSIWSRKTRSKSDTDSTLSTSSSSSSKVGSLLTRYGFSSSSRDSR</sequence>
<organism evidence="2 3">
    <name type="scientific">Schizopora paradoxa</name>
    <dbReference type="NCBI Taxonomy" id="27342"/>
    <lineage>
        <taxon>Eukaryota</taxon>
        <taxon>Fungi</taxon>
        <taxon>Dikarya</taxon>
        <taxon>Basidiomycota</taxon>
        <taxon>Agaricomycotina</taxon>
        <taxon>Agaricomycetes</taxon>
        <taxon>Hymenochaetales</taxon>
        <taxon>Schizoporaceae</taxon>
        <taxon>Schizopora</taxon>
    </lineage>
</organism>
<keyword evidence="3" id="KW-1185">Reference proteome</keyword>
<evidence type="ECO:0000313" key="3">
    <source>
        <dbReference type="Proteomes" id="UP000053477"/>
    </source>
</evidence>
<evidence type="ECO:0000256" key="1">
    <source>
        <dbReference type="SAM" id="MobiDB-lite"/>
    </source>
</evidence>
<dbReference type="OrthoDB" id="3215388at2759"/>